<dbReference type="SUPFAM" id="SSF51735">
    <property type="entry name" value="NAD(P)-binding Rossmann-fold domains"/>
    <property type="match status" value="1"/>
</dbReference>
<dbReference type="EMBL" id="BEGY01000017">
    <property type="protein sequence ID" value="GAX76358.1"/>
    <property type="molecule type" value="Genomic_DNA"/>
</dbReference>
<protein>
    <recommendedName>
        <fullName evidence="1">NAD-dependent epimerase/dehydratase domain-containing protein</fullName>
    </recommendedName>
</protein>
<dbReference type="Gene3D" id="3.40.50.720">
    <property type="entry name" value="NAD(P)-binding Rossmann-like Domain"/>
    <property type="match status" value="1"/>
</dbReference>
<dbReference type="Proteomes" id="UP000232323">
    <property type="component" value="Unassembled WGS sequence"/>
</dbReference>
<dbReference type="InterPro" id="IPR051207">
    <property type="entry name" value="ComplexI_NDUFA9_subunit"/>
</dbReference>
<dbReference type="InterPro" id="IPR036291">
    <property type="entry name" value="NAD(P)-bd_dom_sf"/>
</dbReference>
<dbReference type="InterPro" id="IPR001509">
    <property type="entry name" value="Epimerase_deHydtase"/>
</dbReference>
<reference evidence="2 3" key="1">
    <citation type="submission" date="2017-08" db="EMBL/GenBank/DDBJ databases">
        <title>Acidophilic green algal genome provides insights into adaptation to an acidic environment.</title>
        <authorList>
            <person name="Hirooka S."/>
            <person name="Hirose Y."/>
            <person name="Kanesaki Y."/>
            <person name="Higuchi S."/>
            <person name="Fujiwara T."/>
            <person name="Onuma R."/>
            <person name="Era A."/>
            <person name="Ohbayashi R."/>
            <person name="Uzuka A."/>
            <person name="Nozaki H."/>
            <person name="Yoshikawa H."/>
            <person name="Miyagishima S.Y."/>
        </authorList>
    </citation>
    <scope>NUCLEOTIDE SEQUENCE [LARGE SCALE GENOMIC DNA]</scope>
    <source>
        <strain evidence="2 3">NIES-2499</strain>
    </source>
</reference>
<dbReference type="PANTHER" id="PTHR12126">
    <property type="entry name" value="NADH-UBIQUINONE OXIDOREDUCTASE 39 KDA SUBUNIT-RELATED"/>
    <property type="match status" value="1"/>
</dbReference>
<gene>
    <name evidence="2" type="ORF">CEUSTIGMA_g3804.t1</name>
</gene>
<dbReference type="GO" id="GO:0005739">
    <property type="term" value="C:mitochondrion"/>
    <property type="evidence" value="ECO:0007669"/>
    <property type="project" value="TreeGrafter"/>
</dbReference>
<comment type="caution">
    <text evidence="2">The sequence shown here is derived from an EMBL/GenBank/DDBJ whole genome shotgun (WGS) entry which is preliminary data.</text>
</comment>
<proteinExistence type="predicted"/>
<organism evidence="2 3">
    <name type="scientific">Chlamydomonas eustigma</name>
    <dbReference type="NCBI Taxonomy" id="1157962"/>
    <lineage>
        <taxon>Eukaryota</taxon>
        <taxon>Viridiplantae</taxon>
        <taxon>Chlorophyta</taxon>
        <taxon>core chlorophytes</taxon>
        <taxon>Chlorophyceae</taxon>
        <taxon>CS clade</taxon>
        <taxon>Chlamydomonadales</taxon>
        <taxon>Chlamydomonadaceae</taxon>
        <taxon>Chlamydomonas</taxon>
    </lineage>
</organism>
<dbReference type="AlphaFoldDB" id="A0A250WZU5"/>
<evidence type="ECO:0000259" key="1">
    <source>
        <dbReference type="Pfam" id="PF01370"/>
    </source>
</evidence>
<keyword evidence="3" id="KW-1185">Reference proteome</keyword>
<dbReference type="STRING" id="1157962.A0A250WZU5"/>
<evidence type="ECO:0000313" key="2">
    <source>
        <dbReference type="EMBL" id="GAX76358.1"/>
    </source>
</evidence>
<dbReference type="CDD" id="cd05271">
    <property type="entry name" value="NDUFA9_like_SDR_a"/>
    <property type="match status" value="1"/>
</dbReference>
<dbReference type="PANTHER" id="PTHR12126:SF11">
    <property type="entry name" value="NADH DEHYDROGENASE [UBIQUINONE] 1 ALPHA SUBCOMPLEX SUBUNIT 9, MITOCHONDRIAL"/>
    <property type="match status" value="1"/>
</dbReference>
<evidence type="ECO:0000313" key="3">
    <source>
        <dbReference type="Proteomes" id="UP000232323"/>
    </source>
</evidence>
<sequence>MLGLISRQACGALNQSALDVCVKAALSSSMLREYAQFALANAGVVAGPGGRSSASGLTATVFGGYGFIGSYIVNDLGKRGSQIVIPTRATENKVQHIRQMGDLGQIVFVPNFDIRDETVVKEAISRSNVVINLIGQRTETMNFKYEEVHSEWPKRLATIVAEAGHVERLIHFSDMGADLMHTSRRMRSKAQGDLDVQKIFPSATIFKPGPVVGIEDYFYNYIVYQVSYSLIAPLVENGSSRLQPTYVLDVADAVSKALMNRDTMGKTYYLGGPEVLTYREIYDVVIKTLRLKTDDTIPVPAWAAKLAFAPKDWARRMLPSLPMSNWMFSSDYIDEMMKDKITPRGALGFSDLGIMPTKVTEGLPIEPVRHYRVGGYSWGDMANVAKDVPEAIRKYYNLK</sequence>
<dbReference type="OrthoDB" id="275457at2759"/>
<feature type="domain" description="NAD-dependent epimerase/dehydratase" evidence="1">
    <location>
        <begin position="60"/>
        <end position="173"/>
    </location>
</feature>
<dbReference type="GO" id="GO:0044877">
    <property type="term" value="F:protein-containing complex binding"/>
    <property type="evidence" value="ECO:0007669"/>
    <property type="project" value="TreeGrafter"/>
</dbReference>
<dbReference type="Pfam" id="PF01370">
    <property type="entry name" value="Epimerase"/>
    <property type="match status" value="1"/>
</dbReference>
<name>A0A250WZU5_9CHLO</name>
<accession>A0A250WZU5</accession>